<evidence type="ECO:0000313" key="4">
    <source>
        <dbReference type="EMBL" id="VYT88506.1"/>
    </source>
</evidence>
<dbReference type="AlphaFoldDB" id="A0A6N3AF90"/>
<feature type="domain" description="Ferrous iron transporter FeoA-like" evidence="2">
    <location>
        <begin position="1"/>
        <end position="70"/>
    </location>
</feature>
<gene>
    <name evidence="4" type="ORF">IBLFYP30_01230</name>
    <name evidence="3" type="ORF">LIP50_13585</name>
</gene>
<organism evidence="4">
    <name type="scientific">Intestinibacter bartlettii</name>
    <dbReference type="NCBI Taxonomy" id="261299"/>
    <lineage>
        <taxon>Bacteria</taxon>
        <taxon>Bacillati</taxon>
        <taxon>Bacillota</taxon>
        <taxon>Clostridia</taxon>
        <taxon>Peptostreptococcales</taxon>
        <taxon>Peptostreptococcaceae</taxon>
        <taxon>Intestinibacter</taxon>
    </lineage>
</organism>
<dbReference type="SMART" id="SM00899">
    <property type="entry name" value="FeoA"/>
    <property type="match status" value="1"/>
</dbReference>
<keyword evidence="5" id="KW-1185">Reference proteome</keyword>
<dbReference type="Proteomes" id="UP001299409">
    <property type="component" value="Unassembled WGS sequence"/>
</dbReference>
<dbReference type="SUPFAM" id="SSF50037">
    <property type="entry name" value="C-terminal domain of transcriptional repressors"/>
    <property type="match status" value="1"/>
</dbReference>
<reference evidence="4" key="1">
    <citation type="submission" date="2019-11" db="EMBL/GenBank/DDBJ databases">
        <authorList>
            <person name="Feng L."/>
        </authorList>
    </citation>
    <scope>NUCLEOTIDE SEQUENCE</scope>
    <source>
        <strain evidence="4">IbartlettiiLFYP30</strain>
    </source>
</reference>
<accession>A0A6N3AF90</accession>
<dbReference type="InterPro" id="IPR008988">
    <property type="entry name" value="Transcriptional_repressor_C"/>
</dbReference>
<dbReference type="PANTHER" id="PTHR43151:SF1">
    <property type="entry name" value="SSR2333 PROTEIN"/>
    <property type="match status" value="1"/>
</dbReference>
<sequence>MSLTMVSIGEEKIIKEIRAKESVKRHLQNLGFITGEKIEVVSENSSGLILMIKGSKIALNKGMANKIIVQ</sequence>
<dbReference type="GeneID" id="89565653"/>
<reference evidence="3 5" key="2">
    <citation type="submission" date="2021-10" db="EMBL/GenBank/DDBJ databases">
        <title>Collection of gut derived symbiotic bacterial strains cultured from healthy donors.</title>
        <authorList>
            <person name="Lin H."/>
            <person name="Littmann E."/>
            <person name="Claire K."/>
            <person name="Pamer E."/>
        </authorList>
    </citation>
    <scope>NUCLEOTIDE SEQUENCE [LARGE SCALE GENOMIC DNA]</scope>
    <source>
        <strain evidence="3 5">MSK.17.68</strain>
    </source>
</reference>
<dbReference type="EMBL" id="JAJBMB010000018">
    <property type="protein sequence ID" value="MCB5447232.1"/>
    <property type="molecule type" value="Genomic_DNA"/>
</dbReference>
<name>A0A6N3AF90_9FIRM</name>
<dbReference type="Gene3D" id="2.30.30.90">
    <property type="match status" value="1"/>
</dbReference>
<keyword evidence="1" id="KW-0408">Iron</keyword>
<proteinExistence type="predicted"/>
<dbReference type="Pfam" id="PF04023">
    <property type="entry name" value="FeoA"/>
    <property type="match status" value="1"/>
</dbReference>
<dbReference type="RefSeq" id="WP_007287920.1">
    <property type="nucleotide sequence ID" value="NZ_BAABXU010000001.1"/>
</dbReference>
<evidence type="ECO:0000313" key="5">
    <source>
        <dbReference type="Proteomes" id="UP001299409"/>
    </source>
</evidence>
<evidence type="ECO:0000313" key="3">
    <source>
        <dbReference type="EMBL" id="MCB5447232.1"/>
    </source>
</evidence>
<dbReference type="InterPro" id="IPR038157">
    <property type="entry name" value="FeoA_core_dom"/>
</dbReference>
<dbReference type="InterPro" id="IPR053184">
    <property type="entry name" value="FeoA-like"/>
</dbReference>
<dbReference type="InterPro" id="IPR007167">
    <property type="entry name" value="Fe-transptr_FeoA-like"/>
</dbReference>
<evidence type="ECO:0000259" key="2">
    <source>
        <dbReference type="SMART" id="SM00899"/>
    </source>
</evidence>
<protein>
    <submittedName>
        <fullName evidence="4">FeoA domain protein</fullName>
    </submittedName>
    <submittedName>
        <fullName evidence="3">Ferrous iron transport protein A</fullName>
    </submittedName>
</protein>
<dbReference type="GO" id="GO:0046914">
    <property type="term" value="F:transition metal ion binding"/>
    <property type="evidence" value="ECO:0007669"/>
    <property type="project" value="InterPro"/>
</dbReference>
<dbReference type="PANTHER" id="PTHR43151">
    <property type="entry name" value="FEOA FAMILY PROTEIN"/>
    <property type="match status" value="1"/>
</dbReference>
<dbReference type="EMBL" id="CACRUE010000022">
    <property type="protein sequence ID" value="VYT88506.1"/>
    <property type="molecule type" value="Genomic_DNA"/>
</dbReference>
<evidence type="ECO:0000256" key="1">
    <source>
        <dbReference type="ARBA" id="ARBA00023004"/>
    </source>
</evidence>